<gene>
    <name evidence="3" type="ORF">SETTUDRAFT_32134</name>
</gene>
<keyword evidence="2" id="KW-0812">Transmembrane</keyword>
<evidence type="ECO:0000313" key="3">
    <source>
        <dbReference type="EMBL" id="EOA84894.1"/>
    </source>
</evidence>
<sequence length="111" mass="12222">MHDKLEAITNLLTVQFITLVLLLITAFLLFARFGLVAGNPKPWLSQDTNRQQPVEDVGEKDLSKEAETPIAHDVVSTTPGTLIATTSLRNAIAFGYPAAIRVHLQALSRNW</sequence>
<keyword evidence="2" id="KW-1133">Transmembrane helix</keyword>
<feature type="transmembrane region" description="Helical" evidence="2">
    <location>
        <begin position="12"/>
        <end position="31"/>
    </location>
</feature>
<evidence type="ECO:0000256" key="1">
    <source>
        <dbReference type="SAM" id="MobiDB-lite"/>
    </source>
</evidence>
<dbReference type="EMBL" id="KB908703">
    <property type="protein sequence ID" value="EOA84894.1"/>
    <property type="molecule type" value="Genomic_DNA"/>
</dbReference>
<dbReference type="AlphaFoldDB" id="R0K5V6"/>
<dbReference type="HOGENOM" id="CLU_2159988_0_0_1"/>
<organism evidence="3 4">
    <name type="scientific">Exserohilum turcicum (strain 28A)</name>
    <name type="common">Northern leaf blight fungus</name>
    <name type="synonym">Setosphaeria turcica</name>
    <dbReference type="NCBI Taxonomy" id="671987"/>
    <lineage>
        <taxon>Eukaryota</taxon>
        <taxon>Fungi</taxon>
        <taxon>Dikarya</taxon>
        <taxon>Ascomycota</taxon>
        <taxon>Pezizomycotina</taxon>
        <taxon>Dothideomycetes</taxon>
        <taxon>Pleosporomycetidae</taxon>
        <taxon>Pleosporales</taxon>
        <taxon>Pleosporineae</taxon>
        <taxon>Pleosporaceae</taxon>
        <taxon>Exserohilum</taxon>
    </lineage>
</organism>
<dbReference type="GeneID" id="19403628"/>
<dbReference type="RefSeq" id="XP_008027006.1">
    <property type="nucleotide sequence ID" value="XM_008028815.1"/>
</dbReference>
<keyword evidence="4" id="KW-1185">Reference proteome</keyword>
<name>R0K5V6_EXST2</name>
<accession>R0K5V6</accession>
<evidence type="ECO:0000256" key="2">
    <source>
        <dbReference type="SAM" id="Phobius"/>
    </source>
</evidence>
<reference evidence="3 4" key="1">
    <citation type="journal article" date="2012" name="PLoS Pathog.">
        <title>Diverse lifestyles and strategies of plant pathogenesis encoded in the genomes of eighteen Dothideomycetes fungi.</title>
        <authorList>
            <person name="Ohm R.A."/>
            <person name="Feau N."/>
            <person name="Henrissat B."/>
            <person name="Schoch C.L."/>
            <person name="Horwitz B.A."/>
            <person name="Barry K.W."/>
            <person name="Condon B.J."/>
            <person name="Copeland A.C."/>
            <person name="Dhillon B."/>
            <person name="Glaser F."/>
            <person name="Hesse C.N."/>
            <person name="Kosti I."/>
            <person name="LaButti K."/>
            <person name="Lindquist E.A."/>
            <person name="Lucas S."/>
            <person name="Salamov A.A."/>
            <person name="Bradshaw R.E."/>
            <person name="Ciuffetti L."/>
            <person name="Hamelin R.C."/>
            <person name="Kema G.H.J."/>
            <person name="Lawrence C."/>
            <person name="Scott J.A."/>
            <person name="Spatafora J.W."/>
            <person name="Turgeon B.G."/>
            <person name="de Wit P.J.G.M."/>
            <person name="Zhong S."/>
            <person name="Goodwin S.B."/>
            <person name="Grigoriev I.V."/>
        </authorList>
    </citation>
    <scope>NUCLEOTIDE SEQUENCE [LARGE SCALE GENOMIC DNA]</scope>
    <source>
        <strain evidence="4">28A</strain>
    </source>
</reference>
<evidence type="ECO:0000313" key="4">
    <source>
        <dbReference type="Proteomes" id="UP000016935"/>
    </source>
</evidence>
<protein>
    <submittedName>
        <fullName evidence="3">Uncharacterized protein</fullName>
    </submittedName>
</protein>
<dbReference type="Proteomes" id="UP000016935">
    <property type="component" value="Unassembled WGS sequence"/>
</dbReference>
<keyword evidence="2" id="KW-0472">Membrane</keyword>
<feature type="region of interest" description="Disordered" evidence="1">
    <location>
        <begin position="39"/>
        <end position="61"/>
    </location>
</feature>
<proteinExistence type="predicted"/>
<reference evidence="3 4" key="2">
    <citation type="journal article" date="2013" name="PLoS Genet.">
        <title>Comparative genome structure, secondary metabolite, and effector coding capacity across Cochliobolus pathogens.</title>
        <authorList>
            <person name="Condon B.J."/>
            <person name="Leng Y."/>
            <person name="Wu D."/>
            <person name="Bushley K.E."/>
            <person name="Ohm R.A."/>
            <person name="Otillar R."/>
            <person name="Martin J."/>
            <person name="Schackwitz W."/>
            <person name="Grimwood J."/>
            <person name="MohdZainudin N."/>
            <person name="Xue C."/>
            <person name="Wang R."/>
            <person name="Manning V.A."/>
            <person name="Dhillon B."/>
            <person name="Tu Z.J."/>
            <person name="Steffenson B.J."/>
            <person name="Salamov A."/>
            <person name="Sun H."/>
            <person name="Lowry S."/>
            <person name="LaButti K."/>
            <person name="Han J."/>
            <person name="Copeland A."/>
            <person name="Lindquist E."/>
            <person name="Barry K."/>
            <person name="Schmutz J."/>
            <person name="Baker S.E."/>
            <person name="Ciuffetti L.M."/>
            <person name="Grigoriev I.V."/>
            <person name="Zhong S."/>
            <person name="Turgeon B.G."/>
        </authorList>
    </citation>
    <scope>NUCLEOTIDE SEQUENCE [LARGE SCALE GENOMIC DNA]</scope>
    <source>
        <strain evidence="4">28A</strain>
    </source>
</reference>